<feature type="domain" description="Ionotropic glutamate receptor C-terminal" evidence="17">
    <location>
        <begin position="471"/>
        <end position="814"/>
    </location>
</feature>
<dbReference type="SMART" id="SM00079">
    <property type="entry name" value="PBPe"/>
    <property type="match status" value="1"/>
</dbReference>
<evidence type="ECO:0000256" key="8">
    <source>
        <dbReference type="ARBA" id="ARBA00023065"/>
    </source>
</evidence>
<accession>A0A835FA41</accession>
<keyword evidence="13 15" id="KW-0407">Ion channel</keyword>
<dbReference type="Gene3D" id="3.40.50.2300">
    <property type="match status" value="3"/>
</dbReference>
<keyword evidence="11" id="KW-0325">Glycoprotein</keyword>
<gene>
    <name evidence="18" type="ORF">HU200_015538</name>
</gene>
<feature type="transmembrane region" description="Helical" evidence="16">
    <location>
        <begin position="654"/>
        <end position="678"/>
    </location>
</feature>
<comment type="similarity">
    <text evidence="2 15">Belongs to the glutamate-gated ion channel (TC 1.A.10.1) family.</text>
</comment>
<evidence type="ECO:0000256" key="14">
    <source>
        <dbReference type="ARBA" id="ARBA00049638"/>
    </source>
</evidence>
<evidence type="ECO:0000256" key="2">
    <source>
        <dbReference type="ARBA" id="ARBA00008685"/>
    </source>
</evidence>
<comment type="function">
    <text evidence="14">Glutamate-gated receptor that probably acts as a non-selective cation channel. May be involved in light-signal transduction and calcium homeostasis via the regulation of calcium influx into cells.</text>
</comment>
<feature type="transmembrane region" description="Helical" evidence="16">
    <location>
        <begin position="594"/>
        <end position="612"/>
    </location>
</feature>
<evidence type="ECO:0000313" key="18">
    <source>
        <dbReference type="EMBL" id="KAF8733163.1"/>
    </source>
</evidence>
<keyword evidence="8 15" id="KW-0406">Ion transport</keyword>
<comment type="function">
    <text evidence="15">Glutamate-gated receptor that probably acts as non-selective cation channel.</text>
</comment>
<dbReference type="Pfam" id="PF01094">
    <property type="entry name" value="ANF_receptor"/>
    <property type="match status" value="1"/>
</dbReference>
<evidence type="ECO:0000256" key="13">
    <source>
        <dbReference type="ARBA" id="ARBA00023303"/>
    </source>
</evidence>
<dbReference type="AlphaFoldDB" id="A0A835FA41"/>
<dbReference type="InterPro" id="IPR001320">
    <property type="entry name" value="Iontro_rcpt_C"/>
</dbReference>
<dbReference type="InterPro" id="IPR017103">
    <property type="entry name" value="Iontropic_Glu_rcpt_pln"/>
</dbReference>
<evidence type="ECO:0000256" key="9">
    <source>
        <dbReference type="ARBA" id="ARBA00023136"/>
    </source>
</evidence>
<reference evidence="18" key="1">
    <citation type="submission" date="2020-07" db="EMBL/GenBank/DDBJ databases">
        <title>Genome sequence and genetic diversity analysis of an under-domesticated orphan crop, white fonio (Digitaria exilis).</title>
        <authorList>
            <person name="Bennetzen J.L."/>
            <person name="Chen S."/>
            <person name="Ma X."/>
            <person name="Wang X."/>
            <person name="Yssel A.E.J."/>
            <person name="Chaluvadi S.R."/>
            <person name="Johnson M."/>
            <person name="Gangashetty P."/>
            <person name="Hamidou F."/>
            <person name="Sanogo M.D."/>
            <person name="Zwaenepoel A."/>
            <person name="Wallace J."/>
            <person name="Van De Peer Y."/>
            <person name="Van Deynze A."/>
        </authorList>
    </citation>
    <scope>NUCLEOTIDE SEQUENCE</scope>
    <source>
        <tissue evidence="18">Leaves</tissue>
    </source>
</reference>
<dbReference type="FunFam" id="1.10.287.70:FF:000037">
    <property type="entry name" value="Glutamate receptor"/>
    <property type="match status" value="1"/>
</dbReference>
<keyword evidence="9 15" id="KW-0472">Membrane</keyword>
<keyword evidence="10 15" id="KW-0675">Receptor</keyword>
<evidence type="ECO:0000256" key="3">
    <source>
        <dbReference type="ARBA" id="ARBA00011095"/>
    </source>
</evidence>
<evidence type="ECO:0000256" key="1">
    <source>
        <dbReference type="ARBA" id="ARBA00004141"/>
    </source>
</evidence>
<dbReference type="Gene3D" id="3.40.190.10">
    <property type="entry name" value="Periplasmic binding protein-like II"/>
    <property type="match status" value="1"/>
</dbReference>
<keyword evidence="12 15" id="KW-1071">Ligand-gated ion channel</keyword>
<dbReference type="GO" id="GO:0016020">
    <property type="term" value="C:membrane"/>
    <property type="evidence" value="ECO:0007669"/>
    <property type="project" value="UniProtKB-SubCell"/>
</dbReference>
<evidence type="ECO:0000256" key="6">
    <source>
        <dbReference type="ARBA" id="ARBA00022729"/>
    </source>
</evidence>
<dbReference type="Gene3D" id="1.10.287.70">
    <property type="match status" value="1"/>
</dbReference>
<evidence type="ECO:0000256" key="7">
    <source>
        <dbReference type="ARBA" id="ARBA00022989"/>
    </source>
</evidence>
<evidence type="ECO:0000256" key="4">
    <source>
        <dbReference type="ARBA" id="ARBA00022448"/>
    </source>
</evidence>
<keyword evidence="7 16" id="KW-1133">Transmembrane helix</keyword>
<proteinExistence type="inferred from homology"/>
<protein>
    <recommendedName>
        <fullName evidence="15">Glutamate receptor</fullName>
    </recommendedName>
</protein>
<dbReference type="InterPro" id="IPR001828">
    <property type="entry name" value="ANF_lig-bd_rcpt"/>
</dbReference>
<evidence type="ECO:0000256" key="12">
    <source>
        <dbReference type="ARBA" id="ARBA00023286"/>
    </source>
</evidence>
<comment type="subunit">
    <text evidence="3">May form heteromers.</text>
</comment>
<keyword evidence="5 16" id="KW-0812">Transmembrane</keyword>
<dbReference type="Pfam" id="PF10613">
    <property type="entry name" value="Lig_chan-Glu_bd"/>
    <property type="match status" value="1"/>
</dbReference>
<dbReference type="SUPFAM" id="SSF53850">
    <property type="entry name" value="Periplasmic binding protein-like II"/>
    <property type="match status" value="1"/>
</dbReference>
<keyword evidence="6" id="KW-0732">Signal</keyword>
<name>A0A835FA41_9POAL</name>
<evidence type="ECO:0000313" key="19">
    <source>
        <dbReference type="Proteomes" id="UP000636709"/>
    </source>
</evidence>
<dbReference type="Proteomes" id="UP000636709">
    <property type="component" value="Unassembled WGS sequence"/>
</dbReference>
<dbReference type="OrthoDB" id="5984008at2759"/>
<dbReference type="InterPro" id="IPR028082">
    <property type="entry name" value="Peripla_BP_I"/>
</dbReference>
<comment type="caution">
    <text evidence="18">The sequence shown here is derived from an EMBL/GenBank/DDBJ whole genome shotgun (WGS) entry which is preliminary data.</text>
</comment>
<dbReference type="FunFam" id="3.40.190.10:FF:000291">
    <property type="entry name" value="Glutamate receptor"/>
    <property type="match status" value="1"/>
</dbReference>
<evidence type="ECO:0000256" key="11">
    <source>
        <dbReference type="ARBA" id="ARBA00023180"/>
    </source>
</evidence>
<dbReference type="InterPro" id="IPR019594">
    <property type="entry name" value="Glu/Gly-bd"/>
</dbReference>
<feature type="transmembrane region" description="Helical" evidence="16">
    <location>
        <begin position="840"/>
        <end position="859"/>
    </location>
</feature>
<organism evidence="18 19">
    <name type="scientific">Digitaria exilis</name>
    <dbReference type="NCBI Taxonomy" id="1010633"/>
    <lineage>
        <taxon>Eukaryota</taxon>
        <taxon>Viridiplantae</taxon>
        <taxon>Streptophyta</taxon>
        <taxon>Embryophyta</taxon>
        <taxon>Tracheophyta</taxon>
        <taxon>Spermatophyta</taxon>
        <taxon>Magnoliopsida</taxon>
        <taxon>Liliopsida</taxon>
        <taxon>Poales</taxon>
        <taxon>Poaceae</taxon>
        <taxon>PACMAD clade</taxon>
        <taxon>Panicoideae</taxon>
        <taxon>Panicodae</taxon>
        <taxon>Paniceae</taxon>
        <taxon>Anthephorinae</taxon>
        <taxon>Digitaria</taxon>
    </lineage>
</organism>
<dbReference type="PANTHER" id="PTHR34836:SF1">
    <property type="entry name" value="OS09G0428600 PROTEIN"/>
    <property type="match status" value="1"/>
</dbReference>
<dbReference type="PANTHER" id="PTHR34836">
    <property type="entry name" value="OS06G0188250 PROTEIN"/>
    <property type="match status" value="1"/>
</dbReference>
<dbReference type="SUPFAM" id="SSF53822">
    <property type="entry name" value="Periplasmic binding protein-like I"/>
    <property type="match status" value="1"/>
</dbReference>
<evidence type="ECO:0000256" key="15">
    <source>
        <dbReference type="PIRNR" id="PIRNR037090"/>
    </source>
</evidence>
<dbReference type="CDD" id="cd19990">
    <property type="entry name" value="PBP1_GABAb_receptor_plant"/>
    <property type="match status" value="1"/>
</dbReference>
<evidence type="ECO:0000256" key="16">
    <source>
        <dbReference type="SAM" id="Phobius"/>
    </source>
</evidence>
<dbReference type="Pfam" id="PF00060">
    <property type="entry name" value="Lig_chan"/>
    <property type="match status" value="1"/>
</dbReference>
<keyword evidence="19" id="KW-1185">Reference proteome</keyword>
<dbReference type="GO" id="GO:0015276">
    <property type="term" value="F:ligand-gated monoatomic ion channel activity"/>
    <property type="evidence" value="ECO:0007669"/>
    <property type="project" value="InterPro"/>
</dbReference>
<keyword evidence="4 15" id="KW-0813">Transport</keyword>
<evidence type="ECO:0000259" key="17">
    <source>
        <dbReference type="SMART" id="SM00079"/>
    </source>
</evidence>
<dbReference type="PIRSF" id="PIRSF037090">
    <property type="entry name" value="Iontro_Glu-like_rcpt_pln"/>
    <property type="match status" value="1"/>
</dbReference>
<dbReference type="EMBL" id="JACEFO010001603">
    <property type="protein sequence ID" value="KAF8733163.1"/>
    <property type="molecule type" value="Genomic_DNA"/>
</dbReference>
<evidence type="ECO:0000256" key="10">
    <source>
        <dbReference type="ARBA" id="ARBA00023170"/>
    </source>
</evidence>
<comment type="subcellular location">
    <subcellularLocation>
        <location evidence="1">Membrane</location>
        <topology evidence="1">Multi-pass membrane protein</topology>
    </subcellularLocation>
</comment>
<evidence type="ECO:0000256" key="5">
    <source>
        <dbReference type="ARBA" id="ARBA00022692"/>
    </source>
</evidence>
<dbReference type="InterPro" id="IPR044440">
    <property type="entry name" value="GABAb_receptor_plant_PBP1"/>
</dbReference>
<sequence>MPRARAARTYYSAGHVLAAAGAVLAAVFLLAAGGGAVGDDDGAPARTPVHVGVILDLTTGLGKKSLLSLEMALEDLYAAHPSFATRVVLHVRDSDRDVVTAASAALDLIRDEKVSLIIGPQSALQAEFVTYLANKTKVPVISFSATGGAAIQYHLPYFLGACVKDSFQAAAIAAFVEVYGWKNVVVVYEDDSYGVSILPSISDALQDVEAHVIYRAAIPVSSPDYRIDEELYKLMTMQTRVFIVHMLPGPASHFFARASAVGMMIEGYVWIVTDNVGSVVDVLSQHTIENMEGIVGFRPYVAKSARIIDFMARFDALFRAKYHQAHDVRMARPTIFQYWAYDVAWAVATALEKVKKDIGFQTPQDVGKNLDGLLPSPAGPELLGSILEADFDGLAGRFRFVDRHMNVPIYEVVNVIGEKARGLGFWSPGSGLSRHLNSTSIQDQAKYIIWPGDSTTVPKGWDLPVNAKVLRVGVPVRHDFKFFVQVEANHNTNGSTVSGYSIDVFEAAVNRLPYALHYEYIPYDCANSYDQLISQVYYKKFDAAVGDVTIIANRSRYVDFTMPYTESGVSMLVLAKNDDKTAMWIFLQPLTKDLWIATVVFILLTGLVVWVVESPTNENFRGSRWKQFSTTFYFTFSTLTFSHDQIIEKLHSKVVVVIWCFVVLVLVQSYTASLSSLLTAQRLQPSVTDPRELLRNGHYVGYQNGSFVHAVLRRLQFDERKIKVLSTLEEYAKALKAGSKHGGVSAIFDENPYLNSFITQYGKEFQIVGPIDRTDGFGFVFPRGSPLVPDLSRAILNITEGCEGFQIQKKWFGDATPSPEYGSPGDSPISGFTALTLRSFSGLFIVTGCISALMLLLSISRLLCAKYTRVKGPELQNDDRDGGDVYLTESIALQNDRGDGCMPDQHLHEIRGDDSRNTYAGDEIVTDVETSLMHDGYVPADCVQIEISTGQGVVETL</sequence>
<dbReference type="CDD" id="cd13686">
    <property type="entry name" value="GluR_Plant"/>
    <property type="match status" value="1"/>
</dbReference>
<dbReference type="FunFam" id="3.40.50.2300:FF:000188">
    <property type="entry name" value="Glutamate receptor"/>
    <property type="match status" value="1"/>
</dbReference>
<dbReference type="InterPro" id="IPR015683">
    <property type="entry name" value="Ionotropic_Glu_rcpt"/>
</dbReference>